<evidence type="ECO:0000313" key="1">
    <source>
        <dbReference type="EMBL" id="ATA83032.1"/>
    </source>
</evidence>
<reference evidence="1" key="1">
    <citation type="journal article" date="2017" name="Genome Announc.">
        <title>Twelve Complete Reference Genomes of Clinical Isolates in the Capnocytophaga Genus.</title>
        <authorList>
            <person name="Villarma A."/>
            <person name="Gulvik C.A."/>
            <person name="Rowe L.A."/>
            <person name="Sheth M."/>
            <person name="Juieng P."/>
            <person name="Nicholson A.C."/>
            <person name="Loparev V.N."/>
            <person name="McQuiston J.R."/>
        </authorList>
    </citation>
    <scope>NUCLEOTIDE SEQUENCE</scope>
    <source>
        <strain evidence="1">KC1668</strain>
    </source>
</reference>
<evidence type="ECO:0000313" key="2">
    <source>
        <dbReference type="EMBL" id="SQA76647.1"/>
    </source>
</evidence>
<protein>
    <recommendedName>
        <fullName evidence="5">DUF3298 domain-containing protein</fullName>
    </recommendedName>
</protein>
<dbReference type="EMBL" id="CP022385">
    <property type="protein sequence ID" value="ATA83032.1"/>
    <property type="molecule type" value="Genomic_DNA"/>
</dbReference>
<keyword evidence="3" id="KW-1185">Reference proteome</keyword>
<reference evidence="2 4" key="3">
    <citation type="submission" date="2018-06" db="EMBL/GenBank/DDBJ databases">
        <authorList>
            <consortium name="Pathogen Informatics"/>
            <person name="Doyle S."/>
        </authorList>
    </citation>
    <scope>NUCLEOTIDE SEQUENCE [LARGE SCALE GENOMIC DNA]</scope>
    <source>
        <strain evidence="2 4">NCTC11653</strain>
    </source>
</reference>
<proteinExistence type="predicted"/>
<dbReference type="Proteomes" id="UP000217301">
    <property type="component" value="Chromosome"/>
</dbReference>
<dbReference type="RefSeq" id="WP_040360845.1">
    <property type="nucleotide sequence ID" value="NZ_CP022385.1"/>
</dbReference>
<evidence type="ECO:0000313" key="4">
    <source>
        <dbReference type="Proteomes" id="UP000249902"/>
    </source>
</evidence>
<evidence type="ECO:0008006" key="5">
    <source>
        <dbReference type="Google" id="ProtNLM"/>
    </source>
</evidence>
<gene>
    <name evidence="1" type="ORF">CGC55_00270</name>
    <name evidence="2" type="ORF">NCTC11653_02575</name>
</gene>
<evidence type="ECO:0000313" key="3">
    <source>
        <dbReference type="Proteomes" id="UP000217301"/>
    </source>
</evidence>
<dbReference type="AlphaFoldDB" id="A0AAX2IDU2"/>
<dbReference type="Proteomes" id="UP000249902">
    <property type="component" value="Unassembled WGS sequence"/>
</dbReference>
<reference evidence="3" key="2">
    <citation type="submission" date="2017-06" db="EMBL/GenBank/DDBJ databases">
        <title>Capnocytophaga spp. assemblies.</title>
        <authorList>
            <person name="Gulvik C.A."/>
        </authorList>
    </citation>
    <scope>NUCLEOTIDE SEQUENCE [LARGE SCALE GENOMIC DNA]</scope>
    <source>
        <strain evidence="3">KC1668</strain>
    </source>
</reference>
<accession>A0AAX2IDU2</accession>
<dbReference type="KEGG" id="cspu:CGC55_00270"/>
<organism evidence="2 4">
    <name type="scientific">Capnocytophaga sputigena</name>
    <dbReference type="NCBI Taxonomy" id="1019"/>
    <lineage>
        <taxon>Bacteria</taxon>
        <taxon>Pseudomonadati</taxon>
        <taxon>Bacteroidota</taxon>
        <taxon>Flavobacteriia</taxon>
        <taxon>Flavobacteriales</taxon>
        <taxon>Flavobacteriaceae</taxon>
        <taxon>Capnocytophaga</taxon>
    </lineage>
</organism>
<sequence length="174" mass="19903">MKHTILFFVFVILLTNCQQQKTISIQKGTTTQSSTAIVMSIDSTVVAKANTTKPKVKLSKNDSLLKILQEKYGEDYESYQRAVRKLVLQQMKYSILKNTCLEEFYLQGFAKTTKDSIKVHLPFNLHTFDCGAPDCYTTEVSFRLTNEKPIVFPDSLPFHGDVWKNINSVMFMSL</sequence>
<name>A0AAX2IDU2_CAPSP</name>
<dbReference type="EMBL" id="UAVP01000011">
    <property type="protein sequence ID" value="SQA76647.1"/>
    <property type="molecule type" value="Genomic_DNA"/>
</dbReference>